<dbReference type="InterPro" id="IPR025557">
    <property type="entry name" value="DUF4282"/>
</dbReference>
<dbReference type="Proteomes" id="UP001596137">
    <property type="component" value="Unassembled WGS sequence"/>
</dbReference>
<dbReference type="Pfam" id="PF14110">
    <property type="entry name" value="DUF4282"/>
    <property type="match status" value="1"/>
</dbReference>
<keyword evidence="2" id="KW-0472">Membrane</keyword>
<evidence type="ECO:0000256" key="2">
    <source>
        <dbReference type="SAM" id="Phobius"/>
    </source>
</evidence>
<gene>
    <name evidence="3" type="ORF">ACFP1K_31480</name>
</gene>
<reference evidence="4" key="1">
    <citation type="journal article" date="2019" name="Int. J. Syst. Evol. Microbiol.">
        <title>The Global Catalogue of Microorganisms (GCM) 10K type strain sequencing project: providing services to taxonomists for standard genome sequencing and annotation.</title>
        <authorList>
            <consortium name="The Broad Institute Genomics Platform"/>
            <consortium name="The Broad Institute Genome Sequencing Center for Infectious Disease"/>
            <person name="Wu L."/>
            <person name="Ma J."/>
        </authorList>
    </citation>
    <scope>NUCLEOTIDE SEQUENCE [LARGE SCALE GENOMIC DNA]</scope>
    <source>
        <strain evidence="4">JCM 30346</strain>
    </source>
</reference>
<sequence>MTDPHQNQDPHQPQGQYGQPSHPGHHQQMYPPRLAQMGFFARVFDLSFNHFVTTSLIKVIFVAILAFQTLWALITLISAFNTSATAGLLALFLVPLGLFFGVLLTRVWMELLIVIFKIKEDLGAIRNRGGF</sequence>
<accession>A0ABW1NRL5</accession>
<feature type="region of interest" description="Disordered" evidence="1">
    <location>
        <begin position="1"/>
        <end position="26"/>
    </location>
</feature>
<protein>
    <submittedName>
        <fullName evidence="3">DUF4282 domain-containing protein</fullName>
    </submittedName>
</protein>
<evidence type="ECO:0000313" key="3">
    <source>
        <dbReference type="EMBL" id="MFC6085725.1"/>
    </source>
</evidence>
<evidence type="ECO:0000313" key="4">
    <source>
        <dbReference type="Proteomes" id="UP001596137"/>
    </source>
</evidence>
<feature type="transmembrane region" description="Helical" evidence="2">
    <location>
        <begin position="86"/>
        <end position="109"/>
    </location>
</feature>
<feature type="compositionally biased region" description="Low complexity" evidence="1">
    <location>
        <begin position="1"/>
        <end position="16"/>
    </location>
</feature>
<keyword evidence="2" id="KW-0812">Transmembrane</keyword>
<name>A0ABW1NRL5_9ACTN</name>
<proteinExistence type="predicted"/>
<comment type="caution">
    <text evidence="3">The sequence shown here is derived from an EMBL/GenBank/DDBJ whole genome shotgun (WGS) entry which is preliminary data.</text>
</comment>
<keyword evidence="4" id="KW-1185">Reference proteome</keyword>
<dbReference type="RefSeq" id="WP_380760165.1">
    <property type="nucleotide sequence ID" value="NZ_JBHSRF010000068.1"/>
</dbReference>
<dbReference type="EMBL" id="JBHSRF010000068">
    <property type="protein sequence ID" value="MFC6085725.1"/>
    <property type="molecule type" value="Genomic_DNA"/>
</dbReference>
<organism evidence="3 4">
    <name type="scientific">Sphaerisporangium aureirubrum</name>
    <dbReference type="NCBI Taxonomy" id="1544736"/>
    <lineage>
        <taxon>Bacteria</taxon>
        <taxon>Bacillati</taxon>
        <taxon>Actinomycetota</taxon>
        <taxon>Actinomycetes</taxon>
        <taxon>Streptosporangiales</taxon>
        <taxon>Streptosporangiaceae</taxon>
        <taxon>Sphaerisporangium</taxon>
    </lineage>
</organism>
<keyword evidence="2" id="KW-1133">Transmembrane helix</keyword>
<feature type="transmembrane region" description="Helical" evidence="2">
    <location>
        <begin position="59"/>
        <end position="80"/>
    </location>
</feature>
<evidence type="ECO:0000256" key="1">
    <source>
        <dbReference type="SAM" id="MobiDB-lite"/>
    </source>
</evidence>